<dbReference type="PROSITE" id="PS51257">
    <property type="entry name" value="PROKAR_LIPOPROTEIN"/>
    <property type="match status" value="1"/>
</dbReference>
<feature type="chain" id="PRO_5044500484" evidence="1">
    <location>
        <begin position="23"/>
        <end position="487"/>
    </location>
</feature>
<comment type="caution">
    <text evidence="2">The sequence shown here is derived from an EMBL/GenBank/DDBJ whole genome shotgun (WGS) entry which is preliminary data.</text>
</comment>
<evidence type="ECO:0000256" key="1">
    <source>
        <dbReference type="SAM" id="SignalP"/>
    </source>
</evidence>
<dbReference type="EMBL" id="QGGY01000005">
    <property type="protein sequence ID" value="PWJ75990.1"/>
    <property type="molecule type" value="Genomic_DNA"/>
</dbReference>
<accession>A0AB73T4F1</accession>
<feature type="signal peptide" evidence="1">
    <location>
        <begin position="1"/>
        <end position="22"/>
    </location>
</feature>
<proteinExistence type="predicted"/>
<dbReference type="Gene3D" id="3.40.190.10">
    <property type="entry name" value="Periplasmic binding protein-like II"/>
    <property type="match status" value="1"/>
</dbReference>
<keyword evidence="1" id="KW-0732">Signal</keyword>
<dbReference type="SUPFAM" id="SSF53850">
    <property type="entry name" value="Periplasmic binding protein-like II"/>
    <property type="match status" value="1"/>
</dbReference>
<protein>
    <submittedName>
        <fullName evidence="2">Carbohydrate ABC transporter substrate-binding protein (CUT1 family)</fullName>
    </submittedName>
</protein>
<evidence type="ECO:0000313" key="2">
    <source>
        <dbReference type="EMBL" id="PWJ75990.1"/>
    </source>
</evidence>
<evidence type="ECO:0000313" key="3">
    <source>
        <dbReference type="Proteomes" id="UP000245412"/>
    </source>
</evidence>
<organism evidence="2 3">
    <name type="scientific">Murimonas intestini</name>
    <dbReference type="NCBI Taxonomy" id="1337051"/>
    <lineage>
        <taxon>Bacteria</taxon>
        <taxon>Bacillati</taxon>
        <taxon>Bacillota</taxon>
        <taxon>Clostridia</taxon>
        <taxon>Lachnospirales</taxon>
        <taxon>Lachnospiraceae</taxon>
        <taxon>Murimonas</taxon>
    </lineage>
</organism>
<dbReference type="PANTHER" id="PTHR43649">
    <property type="entry name" value="ARABINOSE-BINDING PROTEIN-RELATED"/>
    <property type="match status" value="1"/>
</dbReference>
<dbReference type="RefSeq" id="WP_109626061.1">
    <property type="nucleotide sequence ID" value="NZ_CABJAT010000005.1"/>
</dbReference>
<dbReference type="InterPro" id="IPR006059">
    <property type="entry name" value="SBP"/>
</dbReference>
<dbReference type="AlphaFoldDB" id="A0AB73T4F1"/>
<keyword evidence="3" id="KW-1185">Reference proteome</keyword>
<gene>
    <name evidence="2" type="ORF">C7383_10523</name>
</gene>
<dbReference type="Proteomes" id="UP000245412">
    <property type="component" value="Unassembled WGS sequence"/>
</dbReference>
<dbReference type="Pfam" id="PF13416">
    <property type="entry name" value="SBP_bac_8"/>
    <property type="match status" value="1"/>
</dbReference>
<name>A0AB73T4F1_9FIRM</name>
<reference evidence="2 3" key="1">
    <citation type="submission" date="2018-05" db="EMBL/GenBank/DDBJ databases">
        <authorList>
            <person name="Goeker M."/>
            <person name="Huntemann M."/>
            <person name="Clum A."/>
            <person name="Pillay M."/>
            <person name="Palaniappan K."/>
            <person name="Varghese N."/>
            <person name="Mikhailova N."/>
            <person name="Stamatis D."/>
            <person name="Reddy T."/>
            <person name="Daum C."/>
            <person name="Shapiro N."/>
            <person name="Ivanova N."/>
            <person name="Kyrpides N."/>
            <person name="Woyke T."/>
        </authorList>
    </citation>
    <scope>NUCLEOTIDE SEQUENCE [LARGE SCALE GENOMIC DNA]</scope>
    <source>
        <strain evidence="2 3">DSM 26524</strain>
    </source>
</reference>
<dbReference type="InterPro" id="IPR050490">
    <property type="entry name" value="Bact_solute-bd_prot1"/>
</dbReference>
<sequence>MKRKRMGSLVGATLALSLVLTGCQGVKSAKLDPKNPVTVTVWHYYAGGQQEAFNKLVSEFNSSEGLERGIVVEAENHGTVEQLASDVKDSLAKKVGAAEVPGIICGYGDTIYDIDKGGNIVSLDEYLSEDELKEYIPSYIEEGRLGEGDKLKIFPTAKSTEIFMMNKTDWDVFAEATGASLDKLETIEGVVETAKGYYEWTDARTPDVPDDGKAFFGRDAVANYLIVGSRQLGIELCKVKDGKVTFNTDKEVLRKLWDCYYVPSINGYFGAYGKFRSDDAKVGDLLAFVGSTTSASYFPKEVFNEENESHPIEALVLPVPVFADGEKYAVQQGAGMAVIKSDAQKEYAAVEFLKWFTQADRNLEFAVSSGYLPVKTEALDKNKLETAIANSGEQIPENLKETLEIAFDTCSSQKLYTNRPFEGASGVRSVLEYNMADKINADLEEINKLVAGGMSRAEAAAGYDTDENFESWYSDFCQKLEDTQKEQ</sequence>
<dbReference type="PANTHER" id="PTHR43649:SF12">
    <property type="entry name" value="DIACETYLCHITOBIOSE BINDING PROTEIN DASA"/>
    <property type="match status" value="1"/>
</dbReference>